<evidence type="ECO:0000313" key="7">
    <source>
        <dbReference type="EMBL" id="MBU6079614.1"/>
    </source>
</evidence>
<dbReference type="InterPro" id="IPR003761">
    <property type="entry name" value="Exonuc_VII_S"/>
</dbReference>
<reference evidence="7 8" key="1">
    <citation type="journal article" date="2011" name="Int. J. Syst. Evol. Microbiol.">
        <title>Allobacillus halotolerans gen. nov., sp. nov. isolated from shrimp paste.</title>
        <authorList>
            <person name="Sheu S.Y."/>
            <person name="Arun A.B."/>
            <person name="Jiang S.R."/>
            <person name="Young C.C."/>
            <person name="Chen W.M."/>
        </authorList>
    </citation>
    <scope>NUCLEOTIDE SEQUENCE [LARGE SCALE GENOMIC DNA]</scope>
    <source>
        <strain evidence="7 8">LMG 24826</strain>
    </source>
</reference>
<sequence>MSEETKTANEELNFEQAMEQLEEIVRALEEGDVPLEKAIELYKKGMELSKICNQKLTSVEKEMTQIMKDNGATEDYTMEEEPGEN</sequence>
<evidence type="ECO:0000256" key="4">
    <source>
        <dbReference type="ARBA" id="ARBA00022801"/>
    </source>
</evidence>
<accession>A0ABS6GLU3</accession>
<keyword evidence="2 6" id="KW-0963">Cytoplasm</keyword>
<dbReference type="HAMAP" id="MF_00337">
    <property type="entry name" value="Exonuc_7_S"/>
    <property type="match status" value="1"/>
</dbReference>
<comment type="caution">
    <text evidence="7">The sequence shown here is derived from an EMBL/GenBank/DDBJ whole genome shotgun (WGS) entry which is preliminary data.</text>
</comment>
<dbReference type="SUPFAM" id="SSF116842">
    <property type="entry name" value="XseB-like"/>
    <property type="match status" value="1"/>
</dbReference>
<dbReference type="NCBIfam" id="TIGR01280">
    <property type="entry name" value="xseB"/>
    <property type="match status" value="1"/>
</dbReference>
<evidence type="ECO:0000256" key="6">
    <source>
        <dbReference type="HAMAP-Rule" id="MF_00337"/>
    </source>
</evidence>
<evidence type="ECO:0000256" key="1">
    <source>
        <dbReference type="ARBA" id="ARBA00009998"/>
    </source>
</evidence>
<keyword evidence="5 6" id="KW-0269">Exonuclease</keyword>
<keyword evidence="3 6" id="KW-0540">Nuclease</keyword>
<dbReference type="PANTHER" id="PTHR34137:SF1">
    <property type="entry name" value="EXODEOXYRIBONUCLEASE 7 SMALL SUBUNIT"/>
    <property type="match status" value="1"/>
</dbReference>
<evidence type="ECO:0000256" key="3">
    <source>
        <dbReference type="ARBA" id="ARBA00022722"/>
    </source>
</evidence>
<comment type="catalytic activity">
    <reaction evidence="6">
        <text>Exonucleolytic cleavage in either 5'- to 3'- or 3'- to 5'-direction to yield nucleoside 5'-phosphates.</text>
        <dbReference type="EC" id="3.1.11.6"/>
    </reaction>
</comment>
<gene>
    <name evidence="6 7" type="primary">xseB</name>
    <name evidence="7" type="ORF">KQ486_01120</name>
</gene>
<dbReference type="Pfam" id="PF02609">
    <property type="entry name" value="Exonuc_VII_S"/>
    <property type="match status" value="1"/>
</dbReference>
<dbReference type="NCBIfam" id="NF002139">
    <property type="entry name" value="PRK00977.1-3"/>
    <property type="match status" value="1"/>
</dbReference>
<name>A0ABS6GLU3_9BACI</name>
<comment type="subunit">
    <text evidence="6">Heterooligomer composed of large and small subunits.</text>
</comment>
<dbReference type="EMBL" id="JAHLZF010000001">
    <property type="protein sequence ID" value="MBU6079614.1"/>
    <property type="molecule type" value="Genomic_DNA"/>
</dbReference>
<keyword evidence="4 6" id="KW-0378">Hydrolase</keyword>
<comment type="similarity">
    <text evidence="1 6">Belongs to the XseB family.</text>
</comment>
<organism evidence="7 8">
    <name type="scientific">Allobacillus halotolerans</name>
    <dbReference type="NCBI Taxonomy" id="570278"/>
    <lineage>
        <taxon>Bacteria</taxon>
        <taxon>Bacillati</taxon>
        <taxon>Bacillota</taxon>
        <taxon>Bacilli</taxon>
        <taxon>Bacillales</taxon>
        <taxon>Bacillaceae</taxon>
        <taxon>Allobacillus</taxon>
    </lineage>
</organism>
<evidence type="ECO:0000256" key="2">
    <source>
        <dbReference type="ARBA" id="ARBA00022490"/>
    </source>
</evidence>
<comment type="function">
    <text evidence="6">Bidirectionally degrades single-stranded DNA into large acid-insoluble oligonucleotides, which are then degraded further into small acid-soluble oligonucleotides.</text>
</comment>
<proteinExistence type="inferred from homology"/>
<keyword evidence="8" id="KW-1185">Reference proteome</keyword>
<dbReference type="PANTHER" id="PTHR34137">
    <property type="entry name" value="EXODEOXYRIBONUCLEASE 7 SMALL SUBUNIT"/>
    <property type="match status" value="1"/>
</dbReference>
<evidence type="ECO:0000313" key="8">
    <source>
        <dbReference type="Proteomes" id="UP000812672"/>
    </source>
</evidence>
<dbReference type="GO" id="GO:0008855">
    <property type="term" value="F:exodeoxyribonuclease VII activity"/>
    <property type="evidence" value="ECO:0007669"/>
    <property type="project" value="UniProtKB-EC"/>
</dbReference>
<evidence type="ECO:0000256" key="5">
    <source>
        <dbReference type="ARBA" id="ARBA00022839"/>
    </source>
</evidence>
<protein>
    <recommendedName>
        <fullName evidence="6">Exodeoxyribonuclease 7 small subunit</fullName>
        <ecNumber evidence="6">3.1.11.6</ecNumber>
    </recommendedName>
    <alternativeName>
        <fullName evidence="6">Exodeoxyribonuclease VII small subunit</fullName>
        <shortName evidence="6">Exonuclease VII small subunit</shortName>
    </alternativeName>
</protein>
<dbReference type="Gene3D" id="1.10.287.1040">
    <property type="entry name" value="Exonuclease VII, small subunit"/>
    <property type="match status" value="1"/>
</dbReference>
<dbReference type="Proteomes" id="UP000812672">
    <property type="component" value="Unassembled WGS sequence"/>
</dbReference>
<dbReference type="InterPro" id="IPR037004">
    <property type="entry name" value="Exonuc_VII_ssu_sf"/>
</dbReference>
<dbReference type="PIRSF" id="PIRSF006488">
    <property type="entry name" value="Exonuc_VII_S"/>
    <property type="match status" value="1"/>
</dbReference>
<comment type="subcellular location">
    <subcellularLocation>
        <location evidence="6">Cytoplasm</location>
    </subcellularLocation>
</comment>
<dbReference type="RefSeq" id="WP_144158544.1">
    <property type="nucleotide sequence ID" value="NZ_CAUPKR010000001.1"/>
</dbReference>
<dbReference type="EC" id="3.1.11.6" evidence="6"/>